<protein>
    <submittedName>
        <fullName evidence="1">Uncharacterized protein</fullName>
    </submittedName>
</protein>
<evidence type="ECO:0000313" key="2">
    <source>
        <dbReference type="Proteomes" id="UP000769157"/>
    </source>
</evidence>
<dbReference type="GeneID" id="70237573"/>
<organism evidence="1 2">
    <name type="scientific">Ogataea philodendri</name>
    <dbReference type="NCBI Taxonomy" id="1378263"/>
    <lineage>
        <taxon>Eukaryota</taxon>
        <taxon>Fungi</taxon>
        <taxon>Dikarya</taxon>
        <taxon>Ascomycota</taxon>
        <taxon>Saccharomycotina</taxon>
        <taxon>Pichiomycetes</taxon>
        <taxon>Pichiales</taxon>
        <taxon>Pichiaceae</taxon>
        <taxon>Ogataea</taxon>
    </lineage>
</organism>
<dbReference type="AlphaFoldDB" id="A0A9P8NZC9"/>
<keyword evidence="2" id="KW-1185">Reference proteome</keyword>
<gene>
    <name evidence="1" type="ORF">OGAPHI_005609</name>
</gene>
<accession>A0A9P8NZC9</accession>
<name>A0A9P8NZC9_9ASCO</name>
<comment type="caution">
    <text evidence="1">The sequence shown here is derived from an EMBL/GenBank/DDBJ whole genome shotgun (WGS) entry which is preliminary data.</text>
</comment>
<reference evidence="1" key="1">
    <citation type="journal article" date="2021" name="Open Biol.">
        <title>Shared evolutionary footprints suggest mitochondrial oxidative damage underlies multiple complex I losses in fungi.</title>
        <authorList>
            <person name="Schikora-Tamarit M.A."/>
            <person name="Marcet-Houben M."/>
            <person name="Nosek J."/>
            <person name="Gabaldon T."/>
        </authorList>
    </citation>
    <scope>NUCLEOTIDE SEQUENCE</scope>
    <source>
        <strain evidence="1">CBS6075</strain>
    </source>
</reference>
<reference evidence="1" key="2">
    <citation type="submission" date="2021-01" db="EMBL/GenBank/DDBJ databases">
        <authorList>
            <person name="Schikora-Tamarit M.A."/>
        </authorList>
    </citation>
    <scope>NUCLEOTIDE SEQUENCE</scope>
    <source>
        <strain evidence="1">CBS6075</strain>
    </source>
</reference>
<dbReference type="Proteomes" id="UP000769157">
    <property type="component" value="Unassembled WGS sequence"/>
</dbReference>
<dbReference type="RefSeq" id="XP_046059446.1">
    <property type="nucleotide sequence ID" value="XM_046206809.1"/>
</dbReference>
<sequence length="200" mass="22613">MNLSLFTETLAKGAIFLSIHQSKDNWAIFGLPTSPESHQSLRILFLNTSTVVEPELHDLGVWTEGRVVLRVLLGQVDRRLCLFELSWRGLSWAWLLVFFHGFWMDIVVHESCIVRNQFELAEKFEFRLVNVVVVDPEPLADGPLFVRDEIERGGSRWCKLVGTEVSKREGLCGDHRLPAGVVGDGLSRPCGVVVVDHIEH</sequence>
<dbReference type="EMBL" id="JAEUBE010000378">
    <property type="protein sequence ID" value="KAH3662357.1"/>
    <property type="molecule type" value="Genomic_DNA"/>
</dbReference>
<proteinExistence type="predicted"/>
<evidence type="ECO:0000313" key="1">
    <source>
        <dbReference type="EMBL" id="KAH3662357.1"/>
    </source>
</evidence>